<dbReference type="AlphaFoldDB" id="Q47HV7"/>
<dbReference type="EMBL" id="CP000089">
    <property type="protein sequence ID" value="AAZ45574.1"/>
    <property type="molecule type" value="Genomic_DNA"/>
</dbReference>
<dbReference type="STRING" id="159087.Daro_0818"/>
<name>Q47HV7_DECAR</name>
<protein>
    <submittedName>
        <fullName evidence="1">Uncharacterized protein</fullName>
    </submittedName>
</protein>
<dbReference type="HOGENOM" id="CLU_1737525_0_0_4"/>
<reference evidence="1" key="1">
    <citation type="submission" date="2005-08" db="EMBL/GenBank/DDBJ databases">
        <title>Complete sequence of Dechloromonas aromatica RCB.</title>
        <authorList>
            <person name="Salinero K.K."/>
            <person name="Copeland A."/>
            <person name="Lucas S."/>
            <person name="Lapidus A."/>
            <person name="Barry K."/>
            <person name="Detter J.C."/>
            <person name="Glavina T."/>
            <person name="Hammon N."/>
            <person name="Israni S."/>
            <person name="Pitluck S."/>
            <person name="Di Bartolo G."/>
            <person name="Trong S."/>
            <person name="Schmutz J."/>
            <person name="Larimer F."/>
            <person name="Land M."/>
            <person name="Ivanova N."/>
            <person name="Richardson P."/>
        </authorList>
    </citation>
    <scope>NUCLEOTIDE SEQUENCE</scope>
    <source>
        <strain evidence="1">RCB</strain>
    </source>
</reference>
<dbReference type="KEGG" id="dar:Daro_0818"/>
<gene>
    <name evidence="1" type="ordered locus">Daro_0818</name>
</gene>
<proteinExistence type="predicted"/>
<accession>Q47HV7</accession>
<sequence length="150" mass="16770">MKKLASQMSFSGHRKINRFLGADFGITEPEEVHIMLIPHLHLSLLLATGEWDNQHVASVAGVFNVALALAYINKDRRSINFYSGIQDLLLAVANGHPFGEPEKRRLRTVFSQADKYICAQPKADILTAIRMVEYQIQNAPPETALRLGSE</sequence>
<evidence type="ECO:0000313" key="1">
    <source>
        <dbReference type="EMBL" id="AAZ45574.1"/>
    </source>
</evidence>
<organism evidence="1">
    <name type="scientific">Dechloromonas aromatica (strain RCB)</name>
    <dbReference type="NCBI Taxonomy" id="159087"/>
    <lineage>
        <taxon>Bacteria</taxon>
        <taxon>Pseudomonadati</taxon>
        <taxon>Pseudomonadota</taxon>
        <taxon>Betaproteobacteria</taxon>
        <taxon>Rhodocyclales</taxon>
        <taxon>Azonexaceae</taxon>
        <taxon>Dechloromonas</taxon>
    </lineage>
</organism>